<feature type="compositionally biased region" description="Basic and acidic residues" evidence="1">
    <location>
        <begin position="312"/>
        <end position="321"/>
    </location>
</feature>
<evidence type="ECO:0000313" key="4">
    <source>
        <dbReference type="Proteomes" id="UP001334248"/>
    </source>
</evidence>
<dbReference type="PANTHER" id="PTHR13136">
    <property type="entry name" value="TESTIS DEVELOPMENT PROTEIN PRTD"/>
    <property type="match status" value="1"/>
</dbReference>
<dbReference type="Pfam" id="PF20408">
    <property type="entry name" value="Abhydrolase_11"/>
    <property type="match status" value="1"/>
</dbReference>
<evidence type="ECO:0000313" key="3">
    <source>
        <dbReference type="EMBL" id="KAK5938521.1"/>
    </source>
</evidence>
<evidence type="ECO:0000259" key="2">
    <source>
        <dbReference type="Pfam" id="PF20408"/>
    </source>
</evidence>
<keyword evidence="4" id="KW-1185">Reference proteome</keyword>
<gene>
    <name evidence="3" type="ORF">PMZ80_009492</name>
</gene>
<dbReference type="PANTHER" id="PTHR13136:SF11">
    <property type="entry name" value="TESTIS-EXPRESSED PROTEIN 30"/>
    <property type="match status" value="1"/>
</dbReference>
<dbReference type="RefSeq" id="XP_064726611.1">
    <property type="nucleotide sequence ID" value="XM_064877886.1"/>
</dbReference>
<reference evidence="3 4" key="1">
    <citation type="journal article" date="2023" name="Res Sq">
        <title>Genomic and morphological characterization of Knufia obscura isolated from the Mars 2020 spacecraft assembly facility.</title>
        <authorList>
            <person name="Chander A.M."/>
            <person name="Teixeira M.M."/>
            <person name="Singh N.K."/>
            <person name="Williams M.P."/>
            <person name="Parker C.W."/>
            <person name="Leo P."/>
            <person name="Stajich J.E."/>
            <person name="Torok T."/>
            <person name="Tighe S."/>
            <person name="Mason C.E."/>
            <person name="Venkateswaran K."/>
        </authorList>
    </citation>
    <scope>NUCLEOTIDE SEQUENCE [LARGE SCALE GENOMIC DNA]</scope>
    <source>
        <strain evidence="3 4">CCFEE 5817</strain>
    </source>
</reference>
<dbReference type="EMBL" id="JAVHJV010000013">
    <property type="protein sequence ID" value="KAK5938521.1"/>
    <property type="molecule type" value="Genomic_DNA"/>
</dbReference>
<feature type="region of interest" description="Disordered" evidence="1">
    <location>
        <begin position="310"/>
        <end position="393"/>
    </location>
</feature>
<protein>
    <recommendedName>
        <fullName evidence="2">KANL3/Tex30 alpha/beta hydrolase-like domain-containing protein</fullName>
    </recommendedName>
</protein>
<dbReference type="GeneID" id="90002941"/>
<dbReference type="InterPro" id="IPR029058">
    <property type="entry name" value="AB_hydrolase_fold"/>
</dbReference>
<dbReference type="InterPro" id="IPR046879">
    <property type="entry name" value="KANL3/Tex30_Abhydrolase"/>
</dbReference>
<feature type="region of interest" description="Disordered" evidence="1">
    <location>
        <begin position="1"/>
        <end position="82"/>
    </location>
</feature>
<feature type="domain" description="KANL3/Tex30 alpha/beta hydrolase-like" evidence="2">
    <location>
        <begin position="92"/>
        <end position="251"/>
    </location>
</feature>
<feature type="compositionally biased region" description="Polar residues" evidence="1">
    <location>
        <begin position="38"/>
        <end position="51"/>
    </location>
</feature>
<feature type="compositionally biased region" description="Low complexity" evidence="1">
    <location>
        <begin position="27"/>
        <end position="37"/>
    </location>
</feature>
<feature type="compositionally biased region" description="Basic and acidic residues" evidence="1">
    <location>
        <begin position="344"/>
        <end position="358"/>
    </location>
</feature>
<dbReference type="Proteomes" id="UP001334248">
    <property type="component" value="Unassembled WGS sequence"/>
</dbReference>
<accession>A0ABR0RD08</accession>
<feature type="compositionally biased region" description="Polar residues" evidence="1">
    <location>
        <begin position="379"/>
        <end position="393"/>
    </location>
</feature>
<sequence>MPVQTRKRKAPSPASAPDEPPAKKQSKQQSKPAASQKNDTTPNNASAPQRTQADDDNPANPIDYQTFTIPGPSDKAKPIPCESRDTGFSLDETLIFTHGAGGGLSNPATKLFAEGYVSRGEESESSIVCFQGTMNLPSRVKAFEAVFQHLVEQDPKRTFAVGGRSMGARAAVMIASNHDEIKRLVLVSYPLTSPKGEMRDGILLELPAEKEVLFISGRNDEMCDLGELKRVMKKMEARTKLVVVEDADHGMGLGLAGLGLKKEKKDEVIERVRRETGRVAAQWVEDTENFGGGWRIEYDAVNDRFVLGGKNATDDESREVSMAESIGADEVAGADAEEVEGEDAGEKKVEEEAHEKATRTGTQKVRRKRGKPAKPKDANSANQKQPPTAQAEK</sequence>
<feature type="compositionally biased region" description="Basic residues" evidence="1">
    <location>
        <begin position="1"/>
        <end position="10"/>
    </location>
</feature>
<comment type="caution">
    <text evidence="3">The sequence shown here is derived from an EMBL/GenBank/DDBJ whole genome shotgun (WGS) entry which is preliminary data.</text>
</comment>
<proteinExistence type="predicted"/>
<feature type="compositionally biased region" description="Basic residues" evidence="1">
    <location>
        <begin position="364"/>
        <end position="373"/>
    </location>
</feature>
<dbReference type="Gene3D" id="3.40.50.1820">
    <property type="entry name" value="alpha/beta hydrolase"/>
    <property type="match status" value="1"/>
</dbReference>
<evidence type="ECO:0000256" key="1">
    <source>
        <dbReference type="SAM" id="MobiDB-lite"/>
    </source>
</evidence>
<dbReference type="InterPro" id="IPR026555">
    <property type="entry name" value="NSL3/Tex30"/>
</dbReference>
<organism evidence="3 4">
    <name type="scientific">Knufia obscura</name>
    <dbReference type="NCBI Taxonomy" id="1635080"/>
    <lineage>
        <taxon>Eukaryota</taxon>
        <taxon>Fungi</taxon>
        <taxon>Dikarya</taxon>
        <taxon>Ascomycota</taxon>
        <taxon>Pezizomycotina</taxon>
        <taxon>Eurotiomycetes</taxon>
        <taxon>Chaetothyriomycetidae</taxon>
        <taxon>Chaetothyriales</taxon>
        <taxon>Trichomeriaceae</taxon>
        <taxon>Knufia</taxon>
    </lineage>
</organism>
<name>A0ABR0RD08_9EURO</name>
<dbReference type="SUPFAM" id="SSF53474">
    <property type="entry name" value="alpha/beta-Hydrolases"/>
    <property type="match status" value="1"/>
</dbReference>